<feature type="domain" description="Inosine/uridine-preferring nucleoside hydrolase" evidence="1">
    <location>
        <begin position="38"/>
        <end position="283"/>
    </location>
</feature>
<dbReference type="EMBL" id="MTBC01000011">
    <property type="protein sequence ID" value="OQD41749.1"/>
    <property type="molecule type" value="Genomic_DNA"/>
</dbReference>
<dbReference type="GO" id="GO:0016799">
    <property type="term" value="F:hydrolase activity, hydrolyzing N-glycosyl compounds"/>
    <property type="evidence" value="ECO:0007669"/>
    <property type="project" value="InterPro"/>
</dbReference>
<dbReference type="Proteomes" id="UP000191680">
    <property type="component" value="Unassembled WGS sequence"/>
</dbReference>
<dbReference type="AlphaFoldDB" id="A0A1V6LNR4"/>
<evidence type="ECO:0000313" key="2">
    <source>
        <dbReference type="EMBL" id="OQD41749.1"/>
    </source>
</evidence>
<keyword evidence="3" id="KW-1185">Reference proteome</keyword>
<dbReference type="InterPro" id="IPR036452">
    <property type="entry name" value="Ribo_hydro-like"/>
</dbReference>
<evidence type="ECO:0000313" key="3">
    <source>
        <dbReference type="Proteomes" id="UP000191680"/>
    </source>
</evidence>
<dbReference type="InterPro" id="IPR001910">
    <property type="entry name" value="Inosine/uridine_hydrolase_dom"/>
</dbReference>
<dbReference type="Gene3D" id="3.90.245.10">
    <property type="entry name" value="Ribonucleoside hydrolase-like"/>
    <property type="match status" value="1"/>
</dbReference>
<sequence>MKLLQNQTILVLFILPVLLFGQNPIPEVYENVTPRVRVIIDNDFGGDPDGLFQLVHHLLSPSVLIKGIIGSQHYSAGFYDNPGTADFSALLAQQVLDTMDLEDKYTVLAGSNKGLVAMDTPQKTKAAQLIVDEAMRTDTKLPLYIVCGAGLTNLASAYLIEPKIADKVILVWIGGEEYPDLAYPPPNAMKTEYNLGIDKLAAQVVFNQSAIPIWQVPRNAYRLTLISHAELFYRFGNKGIVGEFLVDKMKHLFEKSGKKLGEAYALGDNPLTLLTALQSSWEADPSSSLYKLVQAPTINKNGNYETNKNGRTIRVYTQLDVRLMFNDLEAKLALFGKVAN</sequence>
<proteinExistence type="predicted"/>
<reference evidence="2 3" key="1">
    <citation type="submission" date="2016-12" db="EMBL/GenBank/DDBJ databases">
        <authorList>
            <person name="Song W.-J."/>
            <person name="Kurnit D.M."/>
        </authorList>
    </citation>
    <scope>NUCLEOTIDE SEQUENCE [LARGE SCALE GENOMIC DNA]</scope>
    <source>
        <strain evidence="2 3">HSG9</strain>
    </source>
</reference>
<accession>A0A1V6LNR4</accession>
<evidence type="ECO:0000259" key="1">
    <source>
        <dbReference type="Pfam" id="PF01156"/>
    </source>
</evidence>
<organism evidence="2 3">
    <name type="scientific">Croceivirga radicis</name>
    <dbReference type="NCBI Taxonomy" id="1929488"/>
    <lineage>
        <taxon>Bacteria</taxon>
        <taxon>Pseudomonadati</taxon>
        <taxon>Bacteroidota</taxon>
        <taxon>Flavobacteriia</taxon>
        <taxon>Flavobacteriales</taxon>
        <taxon>Flavobacteriaceae</taxon>
        <taxon>Croceivirga</taxon>
    </lineage>
</organism>
<name>A0A1V6LNR4_9FLAO</name>
<gene>
    <name evidence="2" type="ORF">BUL40_14220</name>
</gene>
<protein>
    <submittedName>
        <fullName evidence="2">Twin-arginine translocation pathway signal protein</fullName>
    </submittedName>
</protein>
<dbReference type="OrthoDB" id="253051at2"/>
<dbReference type="SUPFAM" id="SSF53590">
    <property type="entry name" value="Nucleoside hydrolase"/>
    <property type="match status" value="1"/>
</dbReference>
<comment type="caution">
    <text evidence="2">The sequence shown here is derived from an EMBL/GenBank/DDBJ whole genome shotgun (WGS) entry which is preliminary data.</text>
</comment>
<dbReference type="Pfam" id="PF01156">
    <property type="entry name" value="IU_nuc_hydro"/>
    <property type="match status" value="1"/>
</dbReference>
<dbReference type="RefSeq" id="WP_080319797.1">
    <property type="nucleotide sequence ID" value="NZ_MTBC01000011.1"/>
</dbReference>